<organism evidence="1 2">
    <name type="scientific">Colletotrichum karsti</name>
    <dbReference type="NCBI Taxonomy" id="1095194"/>
    <lineage>
        <taxon>Eukaryota</taxon>
        <taxon>Fungi</taxon>
        <taxon>Dikarya</taxon>
        <taxon>Ascomycota</taxon>
        <taxon>Pezizomycotina</taxon>
        <taxon>Sordariomycetes</taxon>
        <taxon>Hypocreomycetidae</taxon>
        <taxon>Glomerellales</taxon>
        <taxon>Glomerellaceae</taxon>
        <taxon>Colletotrichum</taxon>
        <taxon>Colletotrichum boninense species complex</taxon>
    </lineage>
</organism>
<reference evidence="1" key="1">
    <citation type="submission" date="2020-03" db="EMBL/GenBank/DDBJ databases">
        <authorList>
            <person name="He L."/>
        </authorList>
    </citation>
    <scope>NUCLEOTIDE SEQUENCE</scope>
    <source>
        <strain evidence="1">CkLH20</strain>
    </source>
</reference>
<evidence type="ECO:0000313" key="2">
    <source>
        <dbReference type="Proteomes" id="UP000781932"/>
    </source>
</evidence>
<keyword evidence="2" id="KW-1185">Reference proteome</keyword>
<dbReference type="GeneID" id="62163198"/>
<accession>A0A9P6I506</accession>
<proteinExistence type="predicted"/>
<evidence type="ECO:0000313" key="1">
    <source>
        <dbReference type="EMBL" id="KAF9875141.1"/>
    </source>
</evidence>
<reference evidence="1" key="2">
    <citation type="submission" date="2020-11" db="EMBL/GenBank/DDBJ databases">
        <title>Whole genome sequencing of Colletotrichum sp.</title>
        <authorList>
            <person name="Li H."/>
        </authorList>
    </citation>
    <scope>NUCLEOTIDE SEQUENCE</scope>
    <source>
        <strain evidence="1">CkLH20</strain>
    </source>
</reference>
<gene>
    <name evidence="1" type="ORF">CkaCkLH20_07407</name>
</gene>
<sequence>MPPIRTPKTTPSKAGGSLAAFGFVPVAKEEALTRAANHIPTAPVVPVKVVPVKVSKGLNTNKIVFSSFVLTPEHIDALITYSTTCKTLKHFEFLYTDVSYDAKNDAKALTDACILKLARAYPTLQTVKLPGTSDLTDAAVLALCEHCPDLATLEITKAVAGSNAIGVGAFEGMLLNGDWAPGLKNITVCDVTWGTTKFMAKMREMSRSRPQLVVHLASISEEKKWGDWDIEEGEEAEAAEAGGEAAVVVGGEDGEEEGEEDGDGHSIAHISTMYLVFTSEFPAAIIIRFKFTNTRR</sequence>
<dbReference type="InterPro" id="IPR032675">
    <property type="entry name" value="LRR_dom_sf"/>
</dbReference>
<name>A0A9P6I506_9PEZI</name>
<dbReference type="AlphaFoldDB" id="A0A9P6I506"/>
<dbReference type="EMBL" id="JAATWM020000023">
    <property type="protein sequence ID" value="KAF9875141.1"/>
    <property type="molecule type" value="Genomic_DNA"/>
</dbReference>
<dbReference type="RefSeq" id="XP_038744602.1">
    <property type="nucleotide sequence ID" value="XM_038890124.1"/>
</dbReference>
<dbReference type="Gene3D" id="3.80.10.10">
    <property type="entry name" value="Ribonuclease Inhibitor"/>
    <property type="match status" value="1"/>
</dbReference>
<dbReference type="OrthoDB" id="550575at2759"/>
<protein>
    <submittedName>
        <fullName evidence="1">Uncharacterized protein</fullName>
    </submittedName>
</protein>
<comment type="caution">
    <text evidence="1">The sequence shown here is derived from an EMBL/GenBank/DDBJ whole genome shotgun (WGS) entry which is preliminary data.</text>
</comment>
<dbReference type="Proteomes" id="UP000781932">
    <property type="component" value="Unassembled WGS sequence"/>
</dbReference>